<feature type="domain" description="Ribosomal eL28/Mak16" evidence="6">
    <location>
        <begin position="6"/>
        <end position="81"/>
    </location>
</feature>
<dbReference type="PANTHER" id="PTHR23405">
    <property type="entry name" value="MAINTENANCE OF KILLER 16 MAK16 PROTEIN-RELATED"/>
    <property type="match status" value="1"/>
</dbReference>
<dbReference type="STRING" id="2903.R1DG09"/>
<dbReference type="GO" id="GO:0030687">
    <property type="term" value="C:preribosome, large subunit precursor"/>
    <property type="evidence" value="ECO:0007669"/>
    <property type="project" value="TreeGrafter"/>
</dbReference>
<evidence type="ECO:0000256" key="4">
    <source>
        <dbReference type="PIRNR" id="PIRNR003352"/>
    </source>
</evidence>
<dbReference type="KEGG" id="ehx:EMIHUDRAFT_103754"/>
<comment type="similarity">
    <text evidence="2 4">Belongs to the MAK16 family.</text>
</comment>
<feature type="compositionally biased region" description="Acidic residues" evidence="5">
    <location>
        <begin position="213"/>
        <end position="255"/>
    </location>
</feature>
<feature type="compositionally biased region" description="Acidic residues" evidence="5">
    <location>
        <begin position="284"/>
        <end position="297"/>
    </location>
</feature>
<dbReference type="InterPro" id="IPR029004">
    <property type="entry name" value="Ribosomal_eL28/Mak16"/>
</dbReference>
<evidence type="ECO:0000313" key="7">
    <source>
        <dbReference type="EnsemblProtists" id="EOD13440"/>
    </source>
</evidence>
<feature type="region of interest" description="Disordered" evidence="5">
    <location>
        <begin position="170"/>
        <end position="356"/>
    </location>
</feature>
<evidence type="ECO:0000256" key="5">
    <source>
        <dbReference type="SAM" id="MobiDB-lite"/>
    </source>
</evidence>
<evidence type="ECO:0000256" key="3">
    <source>
        <dbReference type="ARBA" id="ARBA00023242"/>
    </source>
</evidence>
<dbReference type="InterPro" id="IPR006958">
    <property type="entry name" value="Mak16"/>
</dbReference>
<dbReference type="PIRSF" id="PIRSF003352">
    <property type="entry name" value="MAK16"/>
    <property type="match status" value="1"/>
</dbReference>
<feature type="compositionally biased region" description="Basic and acidic residues" evidence="5">
    <location>
        <begin position="176"/>
        <end position="188"/>
    </location>
</feature>
<dbReference type="Pfam" id="PF01778">
    <property type="entry name" value="Ribosomal_L28e"/>
    <property type="match status" value="1"/>
</dbReference>
<feature type="compositionally biased region" description="Low complexity" evidence="5">
    <location>
        <begin position="262"/>
        <end position="279"/>
    </location>
</feature>
<evidence type="ECO:0000259" key="6">
    <source>
        <dbReference type="Pfam" id="PF01778"/>
    </source>
</evidence>
<dbReference type="HOGENOM" id="CLU_050888_0_1_1"/>
<dbReference type="GeneID" id="17259695"/>
<organism evidence="7 8">
    <name type="scientific">Emiliania huxleyi (strain CCMP1516)</name>
    <dbReference type="NCBI Taxonomy" id="280463"/>
    <lineage>
        <taxon>Eukaryota</taxon>
        <taxon>Haptista</taxon>
        <taxon>Haptophyta</taxon>
        <taxon>Prymnesiophyceae</taxon>
        <taxon>Isochrysidales</taxon>
        <taxon>Noelaerhabdaceae</taxon>
        <taxon>Emiliania</taxon>
    </lineage>
</organism>
<comment type="subcellular location">
    <subcellularLocation>
        <location evidence="1">Nucleus</location>
    </subcellularLocation>
</comment>
<reference evidence="7" key="2">
    <citation type="submission" date="2024-10" db="UniProtKB">
        <authorList>
            <consortium name="EnsemblProtists"/>
        </authorList>
    </citation>
    <scope>IDENTIFICATION</scope>
</reference>
<dbReference type="RefSeq" id="XP_005765869.1">
    <property type="nucleotide sequence ID" value="XM_005765812.1"/>
</dbReference>
<dbReference type="Gene3D" id="3.30.390.110">
    <property type="match status" value="1"/>
</dbReference>
<dbReference type="eggNOG" id="KOG3064">
    <property type="taxonomic scope" value="Eukaryota"/>
</dbReference>
<keyword evidence="3 4" id="KW-0539">Nucleus</keyword>
<sequence>MQSDDVVWTIINQRFCSFKAKTRTQTFCRNQYNVTGLCNRTSCPLANSQYATIEEKEGRLYLCMKTVERAHLPNQLWERLEYWPEIVKHKCKQRLTKMTQYLIRKRRLRLKPQPTLERVEVREARREAKAEKAALLDRSIERELLARLKQGTYGDIYNFPMAEYESALDAEEAEAEAEKQRRAAEAKRLPPHARPPPLHPPPPSPVGARPEGEGEGEEGDFVAMEEEDEEEYEYEEEGWSDGAIEEGEEGEEGDSGEGGSDSEGAPRPASPLPLGSLPPRDGESESEDGEPPSEDDDGRPPTPAARPAAPKRLAPERRAVAGSSGAQSKRRRGRREIEYEEERAPLTMQTAAMHDW</sequence>
<dbReference type="Pfam" id="PF04874">
    <property type="entry name" value="Mak16"/>
    <property type="match status" value="1"/>
</dbReference>
<proteinExistence type="inferred from homology"/>
<protein>
    <recommendedName>
        <fullName evidence="4">Protein MAK16 homolog</fullName>
    </recommendedName>
</protein>
<name>A0A0D3IQA5_EMIH1</name>
<evidence type="ECO:0000256" key="2">
    <source>
        <dbReference type="ARBA" id="ARBA00005514"/>
    </source>
</evidence>
<dbReference type="GO" id="GO:0000460">
    <property type="term" value="P:maturation of 5.8S rRNA"/>
    <property type="evidence" value="ECO:0007669"/>
    <property type="project" value="TreeGrafter"/>
</dbReference>
<evidence type="ECO:0000313" key="8">
    <source>
        <dbReference type="Proteomes" id="UP000013827"/>
    </source>
</evidence>
<dbReference type="GO" id="GO:0005730">
    <property type="term" value="C:nucleolus"/>
    <property type="evidence" value="ECO:0007669"/>
    <property type="project" value="UniProtKB-UniRule"/>
</dbReference>
<keyword evidence="8" id="KW-1185">Reference proteome</keyword>
<dbReference type="Proteomes" id="UP000013827">
    <property type="component" value="Unassembled WGS sequence"/>
</dbReference>
<dbReference type="GO" id="GO:0000470">
    <property type="term" value="P:maturation of LSU-rRNA"/>
    <property type="evidence" value="ECO:0007669"/>
    <property type="project" value="TreeGrafter"/>
</dbReference>
<evidence type="ECO:0000256" key="1">
    <source>
        <dbReference type="ARBA" id="ARBA00004123"/>
    </source>
</evidence>
<dbReference type="EnsemblProtists" id="EOD13440">
    <property type="protein sequence ID" value="EOD13440"/>
    <property type="gene ID" value="EMIHUDRAFT_103754"/>
</dbReference>
<accession>A0A0D3IQA5</accession>
<dbReference type="PaxDb" id="2903-EOD13440"/>
<reference evidence="8" key="1">
    <citation type="journal article" date="2013" name="Nature">
        <title>Pan genome of the phytoplankton Emiliania underpins its global distribution.</title>
        <authorList>
            <person name="Read B.A."/>
            <person name="Kegel J."/>
            <person name="Klute M.J."/>
            <person name="Kuo A."/>
            <person name="Lefebvre S.C."/>
            <person name="Maumus F."/>
            <person name="Mayer C."/>
            <person name="Miller J."/>
            <person name="Monier A."/>
            <person name="Salamov A."/>
            <person name="Young J."/>
            <person name="Aguilar M."/>
            <person name="Claverie J.M."/>
            <person name="Frickenhaus S."/>
            <person name="Gonzalez K."/>
            <person name="Herman E.K."/>
            <person name="Lin Y.C."/>
            <person name="Napier J."/>
            <person name="Ogata H."/>
            <person name="Sarno A.F."/>
            <person name="Shmutz J."/>
            <person name="Schroeder D."/>
            <person name="de Vargas C."/>
            <person name="Verret F."/>
            <person name="von Dassow P."/>
            <person name="Valentin K."/>
            <person name="Van de Peer Y."/>
            <person name="Wheeler G."/>
            <person name="Dacks J.B."/>
            <person name="Delwiche C.F."/>
            <person name="Dyhrman S.T."/>
            <person name="Glockner G."/>
            <person name="John U."/>
            <person name="Richards T."/>
            <person name="Worden A.Z."/>
            <person name="Zhang X."/>
            <person name="Grigoriev I.V."/>
            <person name="Allen A.E."/>
            <person name="Bidle K."/>
            <person name="Borodovsky M."/>
            <person name="Bowler C."/>
            <person name="Brownlee C."/>
            <person name="Cock J.M."/>
            <person name="Elias M."/>
            <person name="Gladyshev V.N."/>
            <person name="Groth M."/>
            <person name="Guda C."/>
            <person name="Hadaegh A."/>
            <person name="Iglesias-Rodriguez M.D."/>
            <person name="Jenkins J."/>
            <person name="Jones B.M."/>
            <person name="Lawson T."/>
            <person name="Leese F."/>
            <person name="Lindquist E."/>
            <person name="Lobanov A."/>
            <person name="Lomsadze A."/>
            <person name="Malik S.B."/>
            <person name="Marsh M.E."/>
            <person name="Mackinder L."/>
            <person name="Mock T."/>
            <person name="Mueller-Roeber B."/>
            <person name="Pagarete A."/>
            <person name="Parker M."/>
            <person name="Probert I."/>
            <person name="Quesneville H."/>
            <person name="Raines C."/>
            <person name="Rensing S.A."/>
            <person name="Riano-Pachon D.M."/>
            <person name="Richier S."/>
            <person name="Rokitta S."/>
            <person name="Shiraiwa Y."/>
            <person name="Soanes D.M."/>
            <person name="van der Giezen M."/>
            <person name="Wahlund T.M."/>
            <person name="Williams B."/>
            <person name="Wilson W."/>
            <person name="Wolfe G."/>
            <person name="Wurch L.L."/>
        </authorList>
    </citation>
    <scope>NUCLEOTIDE SEQUENCE</scope>
</reference>
<feature type="compositionally biased region" description="Pro residues" evidence="5">
    <location>
        <begin position="192"/>
        <end position="205"/>
    </location>
</feature>
<dbReference type="AlphaFoldDB" id="A0A0D3IQA5"/>
<dbReference type="PANTHER" id="PTHR23405:SF4">
    <property type="entry name" value="PROTEIN MAK16 HOMOLOG"/>
    <property type="match status" value="1"/>
</dbReference>